<evidence type="ECO:0000256" key="13">
    <source>
        <dbReference type="ARBA" id="ARBA00034078"/>
    </source>
</evidence>
<comment type="subcellular location">
    <subcellularLocation>
        <location evidence="1">Plastid</location>
        <location evidence="1">Chloroplast</location>
    </subcellularLocation>
</comment>
<keyword evidence="11 14" id="KW-0408">Iron</keyword>
<dbReference type="InterPro" id="IPR058240">
    <property type="entry name" value="rSAM_sf"/>
</dbReference>
<evidence type="ECO:0000256" key="9">
    <source>
        <dbReference type="ARBA" id="ARBA00022723"/>
    </source>
</evidence>
<proteinExistence type="inferred from homology"/>
<dbReference type="HOGENOM" id="CLU_033172_1_2_1"/>
<comment type="cofactor">
    <cofactor evidence="14">
        <name>[4Fe-4S] cluster</name>
        <dbReference type="ChEBI" id="CHEBI:49883"/>
    </cofactor>
    <text evidence="14">Binds 1 [4Fe-4S] cluster. The cluster is coordinated with 3 cysteines and an exchangeable S-adenosyl-L-methionine.</text>
</comment>
<dbReference type="RefSeq" id="XP_005536842.1">
    <property type="nucleotide sequence ID" value="XM_005536785.1"/>
</dbReference>
<dbReference type="PANTHER" id="PTHR22976:SF2">
    <property type="entry name" value="BIOTIN SYNTHASE, MITOCHONDRIAL"/>
    <property type="match status" value="1"/>
</dbReference>
<accession>M1USY6</accession>
<dbReference type="Gramene" id="CML210CT">
    <property type="protein sequence ID" value="CML210CT"/>
    <property type="gene ID" value="CML210C"/>
</dbReference>
<protein>
    <recommendedName>
        <fullName evidence="4">biotin synthase</fullName>
        <ecNumber evidence="4">2.8.1.6</ecNumber>
    </recommendedName>
</protein>
<dbReference type="CDD" id="cd01335">
    <property type="entry name" value="Radical_SAM"/>
    <property type="match status" value="1"/>
</dbReference>
<evidence type="ECO:0000256" key="11">
    <source>
        <dbReference type="ARBA" id="ARBA00023004"/>
    </source>
</evidence>
<dbReference type="GO" id="GO:0005739">
    <property type="term" value="C:mitochondrion"/>
    <property type="evidence" value="ECO:0007669"/>
    <property type="project" value="TreeGrafter"/>
</dbReference>
<evidence type="ECO:0000313" key="17">
    <source>
        <dbReference type="Proteomes" id="UP000007014"/>
    </source>
</evidence>
<evidence type="ECO:0000256" key="5">
    <source>
        <dbReference type="ARBA" id="ARBA00022485"/>
    </source>
</evidence>
<evidence type="ECO:0000256" key="8">
    <source>
        <dbReference type="ARBA" id="ARBA00022714"/>
    </source>
</evidence>
<feature type="binding site" evidence="14">
    <location>
        <position position="95"/>
    </location>
    <ligand>
        <name>[4Fe-4S] cluster</name>
        <dbReference type="ChEBI" id="CHEBI:49883"/>
        <note>4Fe-4S-S-AdoMet</note>
    </ligand>
</feature>
<evidence type="ECO:0000256" key="3">
    <source>
        <dbReference type="ARBA" id="ARBA00010765"/>
    </source>
</evidence>
<dbReference type="InterPro" id="IPR006638">
    <property type="entry name" value="Elp3/MiaA/NifB-like_rSAM"/>
</dbReference>
<evidence type="ECO:0000256" key="7">
    <source>
        <dbReference type="ARBA" id="ARBA00022691"/>
    </source>
</evidence>
<dbReference type="HAMAP" id="MF_01694">
    <property type="entry name" value="BioB"/>
    <property type="match status" value="1"/>
</dbReference>
<dbReference type="SMART" id="SM00729">
    <property type="entry name" value="Elp3"/>
    <property type="match status" value="1"/>
</dbReference>
<evidence type="ECO:0000256" key="12">
    <source>
        <dbReference type="ARBA" id="ARBA00023014"/>
    </source>
</evidence>
<dbReference type="InterPro" id="IPR010722">
    <property type="entry name" value="BATS_dom"/>
</dbReference>
<dbReference type="EMBL" id="AP006494">
    <property type="protein sequence ID" value="BAM80806.1"/>
    <property type="molecule type" value="Genomic_DNA"/>
</dbReference>
<dbReference type="GO" id="GO:0004076">
    <property type="term" value="F:biotin synthase activity"/>
    <property type="evidence" value="ECO:0007669"/>
    <property type="project" value="UniProtKB-EC"/>
</dbReference>
<dbReference type="OMA" id="NICTTHT"/>
<evidence type="ECO:0000256" key="6">
    <source>
        <dbReference type="ARBA" id="ARBA00022679"/>
    </source>
</evidence>
<dbReference type="SFLD" id="SFLDG01060">
    <property type="entry name" value="BATS_domain_containing"/>
    <property type="match status" value="1"/>
</dbReference>
<evidence type="ECO:0000259" key="15">
    <source>
        <dbReference type="PROSITE" id="PS51918"/>
    </source>
</evidence>
<keyword evidence="9 14" id="KW-0479">Metal-binding</keyword>
<dbReference type="GO" id="GO:0009507">
    <property type="term" value="C:chloroplast"/>
    <property type="evidence" value="ECO:0007669"/>
    <property type="project" value="UniProtKB-SubCell"/>
</dbReference>
<dbReference type="SMART" id="SM00876">
    <property type="entry name" value="BATS"/>
    <property type="match status" value="1"/>
</dbReference>
<dbReference type="SFLD" id="SFLDG01278">
    <property type="entry name" value="biotin_synthase_like"/>
    <property type="match status" value="1"/>
</dbReference>
<dbReference type="PANTHER" id="PTHR22976">
    <property type="entry name" value="BIOTIN SYNTHASE"/>
    <property type="match status" value="1"/>
</dbReference>
<dbReference type="UniPathway" id="UPA00078">
    <property type="reaction ID" value="UER00162"/>
</dbReference>
<dbReference type="eggNOG" id="KOG2900">
    <property type="taxonomic scope" value="Eukaryota"/>
</dbReference>
<dbReference type="InterPro" id="IPR007197">
    <property type="entry name" value="rSAM"/>
</dbReference>
<dbReference type="Gene3D" id="3.20.20.70">
    <property type="entry name" value="Aldolase class I"/>
    <property type="match status" value="1"/>
</dbReference>
<dbReference type="GO" id="GO:0051539">
    <property type="term" value="F:4 iron, 4 sulfur cluster binding"/>
    <property type="evidence" value="ECO:0007669"/>
    <property type="project" value="UniProtKB-KW"/>
</dbReference>
<evidence type="ECO:0000256" key="1">
    <source>
        <dbReference type="ARBA" id="ARBA00004229"/>
    </source>
</evidence>
<dbReference type="KEGG" id="cme:CYME_CML210C"/>
<evidence type="ECO:0000256" key="14">
    <source>
        <dbReference type="PIRSR" id="PIRSR001619-1"/>
    </source>
</evidence>
<keyword evidence="12 14" id="KW-0411">Iron-sulfur</keyword>
<dbReference type="STRING" id="280699.M1USY6"/>
<feature type="binding site" evidence="14">
    <location>
        <position position="139"/>
    </location>
    <ligand>
        <name>[2Fe-2S] cluster</name>
        <dbReference type="ChEBI" id="CHEBI:190135"/>
    </ligand>
</feature>
<evidence type="ECO:0000256" key="2">
    <source>
        <dbReference type="ARBA" id="ARBA00004942"/>
    </source>
</evidence>
<dbReference type="SUPFAM" id="SSF102114">
    <property type="entry name" value="Radical SAM enzymes"/>
    <property type="match status" value="1"/>
</dbReference>
<keyword evidence="6" id="KW-0808">Transferase</keyword>
<dbReference type="PROSITE" id="PS51918">
    <property type="entry name" value="RADICAL_SAM"/>
    <property type="match status" value="1"/>
</dbReference>
<dbReference type="InterPro" id="IPR013785">
    <property type="entry name" value="Aldolase_TIM"/>
</dbReference>
<dbReference type="FunFam" id="3.20.20.70:FF:000011">
    <property type="entry name" value="Biotin synthase"/>
    <property type="match status" value="1"/>
</dbReference>
<dbReference type="Pfam" id="PF06968">
    <property type="entry name" value="BATS"/>
    <property type="match status" value="1"/>
</dbReference>
<name>M1USY6_CYAM1</name>
<evidence type="ECO:0000256" key="4">
    <source>
        <dbReference type="ARBA" id="ARBA00012236"/>
    </source>
</evidence>
<dbReference type="AlphaFoldDB" id="M1USY6"/>
<dbReference type="SFLD" id="SFLDS00029">
    <property type="entry name" value="Radical_SAM"/>
    <property type="match status" value="1"/>
</dbReference>
<feature type="domain" description="Radical SAM core" evidence="15">
    <location>
        <begin position="80"/>
        <end position="310"/>
    </location>
</feature>
<feature type="binding site" evidence="14">
    <location>
        <position position="99"/>
    </location>
    <ligand>
        <name>[4Fe-4S] cluster</name>
        <dbReference type="ChEBI" id="CHEBI:49883"/>
        <note>4Fe-4S-S-AdoMet</note>
    </ligand>
</feature>
<organism evidence="16 17">
    <name type="scientific">Cyanidioschyzon merolae (strain NIES-3377 / 10D)</name>
    <name type="common">Unicellular red alga</name>
    <dbReference type="NCBI Taxonomy" id="280699"/>
    <lineage>
        <taxon>Eukaryota</taxon>
        <taxon>Rhodophyta</taxon>
        <taxon>Bangiophyceae</taxon>
        <taxon>Cyanidiales</taxon>
        <taxon>Cyanidiaceae</taxon>
        <taxon>Cyanidioschyzon</taxon>
    </lineage>
</organism>
<dbReference type="SFLD" id="SFLDF00272">
    <property type="entry name" value="biotin_synthase"/>
    <property type="match status" value="1"/>
</dbReference>
<comment type="similarity">
    <text evidence="3">Belongs to the radical SAM superfamily. Biotin synthase family.</text>
</comment>
<dbReference type="EC" id="2.8.1.6" evidence="4"/>
<reference evidence="16 17" key="2">
    <citation type="journal article" date="2007" name="BMC Biol.">
        <title>A 100%-complete sequence reveals unusually simple genomic features in the hot-spring red alga Cyanidioschyzon merolae.</title>
        <authorList>
            <person name="Nozaki H."/>
            <person name="Takano H."/>
            <person name="Misumi O."/>
            <person name="Terasawa K."/>
            <person name="Matsuzaki M."/>
            <person name="Maruyama S."/>
            <person name="Nishida K."/>
            <person name="Yagisawa F."/>
            <person name="Yoshida Y."/>
            <person name="Fujiwara T."/>
            <person name="Takio S."/>
            <person name="Tamura K."/>
            <person name="Chung S.J."/>
            <person name="Nakamura S."/>
            <person name="Kuroiwa H."/>
            <person name="Tanaka K."/>
            <person name="Sato N."/>
            <person name="Kuroiwa T."/>
        </authorList>
    </citation>
    <scope>NUCLEOTIDE SEQUENCE [LARGE SCALE GENOMIC DNA]</scope>
    <source>
        <strain evidence="16 17">10D</strain>
    </source>
</reference>
<comment type="cofactor">
    <cofactor evidence="13">
        <name>[2Fe-2S] cluster</name>
        <dbReference type="ChEBI" id="CHEBI:190135"/>
    </cofactor>
</comment>
<dbReference type="GO" id="GO:0051537">
    <property type="term" value="F:2 iron, 2 sulfur cluster binding"/>
    <property type="evidence" value="ECO:0007669"/>
    <property type="project" value="UniProtKB-KW"/>
</dbReference>
<feature type="binding site" evidence="14">
    <location>
        <position position="233"/>
    </location>
    <ligand>
        <name>[2Fe-2S] cluster</name>
        <dbReference type="ChEBI" id="CHEBI:190135"/>
    </ligand>
</feature>
<dbReference type="OrthoDB" id="2414104at2759"/>
<keyword evidence="17" id="KW-1185">Reference proteome</keyword>
<keyword evidence="10" id="KW-0093">Biotin biosynthesis</keyword>
<dbReference type="Proteomes" id="UP000007014">
    <property type="component" value="Chromosome 12"/>
</dbReference>
<comment type="cofactor">
    <cofactor evidence="14">
        <name>[2Fe-2S] cluster</name>
        <dbReference type="ChEBI" id="CHEBI:190135"/>
    </cofactor>
    <text evidence="14">Binds 1 [2Fe-2S] cluster. The cluster is coordinated with 3 cysteines and 1 arginine.</text>
</comment>
<evidence type="ECO:0000256" key="10">
    <source>
        <dbReference type="ARBA" id="ARBA00022756"/>
    </source>
</evidence>
<dbReference type="GO" id="GO:0009102">
    <property type="term" value="P:biotin biosynthetic process"/>
    <property type="evidence" value="ECO:0007669"/>
    <property type="project" value="UniProtKB-UniPathway"/>
</dbReference>
<keyword evidence="8 14" id="KW-0001">2Fe-2S</keyword>
<dbReference type="NCBIfam" id="TIGR00433">
    <property type="entry name" value="bioB"/>
    <property type="match status" value="1"/>
</dbReference>
<keyword evidence="7 14" id="KW-0949">S-adenosyl-L-methionine</keyword>
<keyword evidence="5 14" id="KW-0004">4Fe-4S</keyword>
<dbReference type="InterPro" id="IPR002684">
    <property type="entry name" value="Biotin_synth/BioAB"/>
</dbReference>
<dbReference type="GO" id="GO:0046872">
    <property type="term" value="F:metal ion binding"/>
    <property type="evidence" value="ECO:0007669"/>
    <property type="project" value="UniProtKB-KW"/>
</dbReference>
<feature type="binding site" evidence="14">
    <location>
        <position position="173"/>
    </location>
    <ligand>
        <name>[2Fe-2S] cluster</name>
        <dbReference type="ChEBI" id="CHEBI:190135"/>
    </ligand>
</feature>
<feature type="binding site" evidence="14">
    <location>
        <position position="305"/>
    </location>
    <ligand>
        <name>[2Fe-2S] cluster</name>
        <dbReference type="ChEBI" id="CHEBI:190135"/>
    </ligand>
</feature>
<sequence length="379" mass="41854">MQPKGLLRIYRKFCTTVTSPVGSTASTVPNWEKVVTDALDPHVQVRSDWSRRDVEETYWQPLHQLIFQAAAVHRVAFKANQVQKCTLLSIKTGGCPETCKYCSQSAAYKTDVKAEPLMQVEEVLREARLAKERGSTRFCMGAAWRGPAQVGPRQFQRVLDMVQGVRALGLEVCATLGLLNAEQAKALKEAGLTAYNHNLDTSREFYSTIISSRSFEDRLATIRHVRAAGIQVCCGGILGLGESHADRISLLQTLATMQPHPESVPVNMLVPSKGTPLESSQPIPFWDLCRMIATARILMPASMVRLSAGRISLSEAEQMICFMAGANSIFTGEKLLTTPNNDLTEDDAMFRRLGFEGKPPFVETRRIPSSAKPQISLSQ</sequence>
<evidence type="ECO:0000313" key="16">
    <source>
        <dbReference type="EMBL" id="BAM80806.1"/>
    </source>
</evidence>
<reference evidence="16 17" key="1">
    <citation type="journal article" date="2004" name="Nature">
        <title>Genome sequence of the ultrasmall unicellular red alga Cyanidioschyzon merolae 10D.</title>
        <authorList>
            <person name="Matsuzaki M."/>
            <person name="Misumi O."/>
            <person name="Shin-i T."/>
            <person name="Maruyama S."/>
            <person name="Takahara M."/>
            <person name="Miyagishima S."/>
            <person name="Mori T."/>
            <person name="Nishida K."/>
            <person name="Yagisawa F."/>
            <person name="Nishida K."/>
            <person name="Yoshida Y."/>
            <person name="Nishimura Y."/>
            <person name="Nakao S."/>
            <person name="Kobayashi T."/>
            <person name="Momoyama Y."/>
            <person name="Higashiyama T."/>
            <person name="Minoda A."/>
            <person name="Sano M."/>
            <person name="Nomoto H."/>
            <person name="Oishi K."/>
            <person name="Hayashi H."/>
            <person name="Ohta F."/>
            <person name="Nishizaka S."/>
            <person name="Haga S."/>
            <person name="Miura S."/>
            <person name="Morishita T."/>
            <person name="Kabeya Y."/>
            <person name="Terasawa K."/>
            <person name="Suzuki Y."/>
            <person name="Ishii Y."/>
            <person name="Asakawa S."/>
            <person name="Takano H."/>
            <person name="Ohta N."/>
            <person name="Kuroiwa H."/>
            <person name="Tanaka K."/>
            <person name="Shimizu N."/>
            <person name="Sugano S."/>
            <person name="Sato N."/>
            <person name="Nozaki H."/>
            <person name="Ogasawara N."/>
            <person name="Kohara Y."/>
            <person name="Kuroiwa T."/>
        </authorList>
    </citation>
    <scope>NUCLEOTIDE SEQUENCE [LARGE SCALE GENOMIC DNA]</scope>
    <source>
        <strain evidence="16 17">10D</strain>
    </source>
</reference>
<gene>
    <name evidence="16" type="ORF">CYME_CML210C</name>
</gene>
<dbReference type="GeneID" id="16994606"/>
<comment type="pathway">
    <text evidence="2">Cofactor biosynthesis; biotin biosynthesis; biotin from 7,8-diaminononanoate: step 2/2.</text>
</comment>
<dbReference type="InterPro" id="IPR024177">
    <property type="entry name" value="Biotin_synthase"/>
</dbReference>
<dbReference type="PIRSF" id="PIRSF001619">
    <property type="entry name" value="Biotin_synth"/>
    <property type="match status" value="1"/>
</dbReference>
<feature type="binding site" evidence="14">
    <location>
        <position position="102"/>
    </location>
    <ligand>
        <name>[4Fe-4S] cluster</name>
        <dbReference type="ChEBI" id="CHEBI:49883"/>
        <note>4Fe-4S-S-AdoMet</note>
    </ligand>
</feature>
<dbReference type="Pfam" id="PF04055">
    <property type="entry name" value="Radical_SAM"/>
    <property type="match status" value="1"/>
</dbReference>